<evidence type="ECO:0000313" key="2">
    <source>
        <dbReference type="Proteomes" id="UP001497700"/>
    </source>
</evidence>
<dbReference type="Proteomes" id="UP001497700">
    <property type="component" value="Unassembled WGS sequence"/>
</dbReference>
<comment type="caution">
    <text evidence="1">The sequence shown here is derived from an EMBL/GenBank/DDBJ whole genome shotgun (WGS) entry which is preliminary data.</text>
</comment>
<proteinExistence type="predicted"/>
<sequence>MNRLLVISYLFIGLGASTCSSNASLRVDTAVGTVEGFVNASMPGIKQWLGIPFAEPPVGSLRWKTPVAKSKSSTLIEAKSPPKSCAQYLDPGASIFNDLTPQFLAQPPYSEDCLYLNVITPIKADGKLPVLVWVHGGEFLFGGINTAYENPRKWIERSQGHIVVMINYRLNIFGFPNAKGLTDKNFGVLDQRLAIEWVRDNIKQFGGDPEKITLWGQSAGSAIIDGIQFAWPSDPIFRSVITESGVTLMGTTSNDMNQTSFDYVSKQLGCSANNTAQGEVECMQKVDAELIEQVLFNYTDSGATPALYFGPQADGKIVFTPAEYLSKGEAGDYADVPMLVGSNAQEGSSFVPFSVNSTITAAQITTLTDEVVQCPVARTCKFREDSGRLTYRYFYTGNFTNISPVPWVGAYHFAELPLVTGTHNDYRSPSTPFETSLSHLMQDMWLAFANDPREGLKRYNWTPYASNGTALVLGRDGVLAQPEAISTIDAGCST</sequence>
<organism evidence="1 2">
    <name type="scientific">Hypoxylon rubiginosum</name>
    <dbReference type="NCBI Taxonomy" id="110542"/>
    <lineage>
        <taxon>Eukaryota</taxon>
        <taxon>Fungi</taxon>
        <taxon>Dikarya</taxon>
        <taxon>Ascomycota</taxon>
        <taxon>Pezizomycotina</taxon>
        <taxon>Sordariomycetes</taxon>
        <taxon>Xylariomycetidae</taxon>
        <taxon>Xylariales</taxon>
        <taxon>Hypoxylaceae</taxon>
        <taxon>Hypoxylon</taxon>
    </lineage>
</organism>
<gene>
    <name evidence="1" type="ORF">F4820DRAFT_435742</name>
</gene>
<reference evidence="1 2" key="1">
    <citation type="journal article" date="2022" name="New Phytol.">
        <title>Ecological generalism drives hyperdiversity of secondary metabolite gene clusters in xylarialean endophytes.</title>
        <authorList>
            <person name="Franco M.E.E."/>
            <person name="Wisecaver J.H."/>
            <person name="Arnold A.E."/>
            <person name="Ju Y.M."/>
            <person name="Slot J.C."/>
            <person name="Ahrendt S."/>
            <person name="Moore L.P."/>
            <person name="Eastman K.E."/>
            <person name="Scott K."/>
            <person name="Konkel Z."/>
            <person name="Mondo S.J."/>
            <person name="Kuo A."/>
            <person name="Hayes R.D."/>
            <person name="Haridas S."/>
            <person name="Andreopoulos B."/>
            <person name="Riley R."/>
            <person name="LaButti K."/>
            <person name="Pangilinan J."/>
            <person name="Lipzen A."/>
            <person name="Amirebrahimi M."/>
            <person name="Yan J."/>
            <person name="Adam C."/>
            <person name="Keymanesh K."/>
            <person name="Ng V."/>
            <person name="Louie K."/>
            <person name="Northen T."/>
            <person name="Drula E."/>
            <person name="Henrissat B."/>
            <person name="Hsieh H.M."/>
            <person name="Youens-Clark K."/>
            <person name="Lutzoni F."/>
            <person name="Miadlikowska J."/>
            <person name="Eastwood D.C."/>
            <person name="Hamelin R.C."/>
            <person name="Grigoriev I.V."/>
            <person name="U'Ren J.M."/>
        </authorList>
    </citation>
    <scope>NUCLEOTIDE SEQUENCE [LARGE SCALE GENOMIC DNA]</scope>
    <source>
        <strain evidence="1 2">CBS 119005</strain>
    </source>
</reference>
<keyword evidence="2" id="KW-1185">Reference proteome</keyword>
<dbReference type="EMBL" id="MU393572">
    <property type="protein sequence ID" value="KAI4860816.1"/>
    <property type="molecule type" value="Genomic_DNA"/>
</dbReference>
<evidence type="ECO:0000313" key="1">
    <source>
        <dbReference type="EMBL" id="KAI4860816.1"/>
    </source>
</evidence>
<protein>
    <submittedName>
        <fullName evidence="1">Para-nitrobenzyl esterase</fullName>
    </submittedName>
</protein>
<accession>A0ACB9YNX9</accession>
<name>A0ACB9YNX9_9PEZI</name>